<dbReference type="SUPFAM" id="SSF51306">
    <property type="entry name" value="LexA/Signal peptidase"/>
    <property type="match status" value="1"/>
</dbReference>
<dbReference type="InterPro" id="IPR036286">
    <property type="entry name" value="LexA/Signal_pep-like_sf"/>
</dbReference>
<dbReference type="CDD" id="cd06529">
    <property type="entry name" value="S24_LexA-like"/>
    <property type="match status" value="1"/>
</dbReference>
<reference evidence="3" key="2">
    <citation type="submission" date="2019-02" db="EMBL/GenBank/DDBJ databases">
        <title>Granulicella sibirica sp. nov., a psychrotolerant acidobacterium isolated from an organic soil layer in forested tundra, West Siberia.</title>
        <authorList>
            <person name="Oshkin I.Y."/>
            <person name="Kulichevskaya I.S."/>
            <person name="Rijpstra W.I.C."/>
            <person name="Sinninghe Damste J.S."/>
            <person name="Rakitin A.L."/>
            <person name="Ravin N.V."/>
            <person name="Dedysh S.N."/>
        </authorList>
    </citation>
    <scope>NUCLEOTIDE SEQUENCE [LARGE SCALE GENOMIC DNA]</scope>
    <source>
        <strain evidence="3">AF10</strain>
    </source>
</reference>
<reference evidence="2 3" key="1">
    <citation type="submission" date="2018-11" db="EMBL/GenBank/DDBJ databases">
        <authorList>
            <person name="Mardanov A.V."/>
            <person name="Ravin N.V."/>
            <person name="Dedysh S.N."/>
        </authorList>
    </citation>
    <scope>NUCLEOTIDE SEQUENCE [LARGE SCALE GENOMIC DNA]</scope>
    <source>
        <strain evidence="2 3">AF10</strain>
    </source>
</reference>
<feature type="domain" description="Peptidase S24/S26A/S26B/S26C" evidence="1">
    <location>
        <begin position="2"/>
        <end position="59"/>
    </location>
</feature>
<dbReference type="InterPro" id="IPR015927">
    <property type="entry name" value="Peptidase_S24_S26A/B/C"/>
</dbReference>
<proteinExistence type="predicted"/>
<sequence length="67" mass="7475">MDRAAAPDNGCIVVVAVNGEYTVKRLRRGPDCIWLDPANHLYQPIRVSIGEDLHVFGVVKHAIHTLR</sequence>
<evidence type="ECO:0000313" key="3">
    <source>
        <dbReference type="Proteomes" id="UP000289437"/>
    </source>
</evidence>
<keyword evidence="3" id="KW-1185">Reference proteome</keyword>
<dbReference type="AlphaFoldDB" id="A0A4V1L4Z0"/>
<dbReference type="Pfam" id="PF00717">
    <property type="entry name" value="Peptidase_S24"/>
    <property type="match status" value="1"/>
</dbReference>
<protein>
    <recommendedName>
        <fullName evidence="1">Peptidase S24/S26A/S26B/S26C domain-containing protein</fullName>
    </recommendedName>
</protein>
<dbReference type="InterPro" id="IPR039418">
    <property type="entry name" value="LexA-like"/>
</dbReference>
<evidence type="ECO:0000259" key="1">
    <source>
        <dbReference type="Pfam" id="PF00717"/>
    </source>
</evidence>
<comment type="caution">
    <text evidence="2">The sequence shown here is derived from an EMBL/GenBank/DDBJ whole genome shotgun (WGS) entry which is preliminary data.</text>
</comment>
<dbReference type="Proteomes" id="UP000289437">
    <property type="component" value="Unassembled WGS sequence"/>
</dbReference>
<gene>
    <name evidence="2" type="ORF">GRAN_4903</name>
</gene>
<organism evidence="2 3">
    <name type="scientific">Granulicella sibirica</name>
    <dbReference type="NCBI Taxonomy" id="2479048"/>
    <lineage>
        <taxon>Bacteria</taxon>
        <taxon>Pseudomonadati</taxon>
        <taxon>Acidobacteriota</taxon>
        <taxon>Terriglobia</taxon>
        <taxon>Terriglobales</taxon>
        <taxon>Acidobacteriaceae</taxon>
        <taxon>Granulicella</taxon>
    </lineage>
</organism>
<accession>A0A4V1L4Z0</accession>
<evidence type="ECO:0000313" key="2">
    <source>
        <dbReference type="EMBL" id="RXH53934.1"/>
    </source>
</evidence>
<name>A0A4V1L4Z0_9BACT</name>
<dbReference type="Gene3D" id="2.10.109.10">
    <property type="entry name" value="Umud Fragment, subunit A"/>
    <property type="match status" value="1"/>
</dbReference>
<dbReference type="EMBL" id="RDSM01000006">
    <property type="protein sequence ID" value="RXH53934.1"/>
    <property type="molecule type" value="Genomic_DNA"/>
</dbReference>
<dbReference type="OrthoDB" id="9787787at2"/>